<evidence type="ECO:0000313" key="1">
    <source>
        <dbReference type="EMBL" id="SHL13447.1"/>
    </source>
</evidence>
<name>A0A1M6Y5E6_9BACT</name>
<protein>
    <recommendedName>
        <fullName evidence="3">Lipocalin-like domain-containing protein</fullName>
    </recommendedName>
</protein>
<proteinExistence type="predicted"/>
<evidence type="ECO:0008006" key="3">
    <source>
        <dbReference type="Google" id="ProtNLM"/>
    </source>
</evidence>
<organism evidence="1 2">
    <name type="scientific">Hymenobacter psychrotolerans DSM 18569</name>
    <dbReference type="NCBI Taxonomy" id="1121959"/>
    <lineage>
        <taxon>Bacteria</taxon>
        <taxon>Pseudomonadati</taxon>
        <taxon>Bacteroidota</taxon>
        <taxon>Cytophagia</taxon>
        <taxon>Cytophagales</taxon>
        <taxon>Hymenobacteraceae</taxon>
        <taxon>Hymenobacter</taxon>
    </lineage>
</organism>
<reference evidence="2" key="1">
    <citation type="submission" date="2016-11" db="EMBL/GenBank/DDBJ databases">
        <authorList>
            <person name="Varghese N."/>
            <person name="Submissions S."/>
        </authorList>
    </citation>
    <scope>NUCLEOTIDE SEQUENCE [LARGE SCALE GENOMIC DNA]</scope>
    <source>
        <strain evidence="2">DSM 18569</strain>
    </source>
</reference>
<dbReference type="RefSeq" id="WP_073284506.1">
    <property type="nucleotide sequence ID" value="NZ_FRAS01000010.1"/>
</dbReference>
<gene>
    <name evidence="1" type="ORF">SAMN02746009_02193</name>
</gene>
<accession>A0A1M6Y5E6</accession>
<sequence>MSETLFDVNLQQLPEEYLTGDWCVADRVLNRNNPDTPLARATRVSLQPGTLQVQSSELDDSGHWSMERDSLLSRPYLELSLLREETRALITRLRRSTDGQHSQLNLYFQSGMEIQLARPC</sequence>
<dbReference type="STRING" id="1121959.SAMN02746009_02193"/>
<dbReference type="AlphaFoldDB" id="A0A1M6Y5E6"/>
<dbReference type="Proteomes" id="UP000183947">
    <property type="component" value="Unassembled WGS sequence"/>
</dbReference>
<dbReference type="EMBL" id="FRAS01000010">
    <property type="protein sequence ID" value="SHL13447.1"/>
    <property type="molecule type" value="Genomic_DNA"/>
</dbReference>
<keyword evidence="2" id="KW-1185">Reference proteome</keyword>
<evidence type="ECO:0000313" key="2">
    <source>
        <dbReference type="Proteomes" id="UP000183947"/>
    </source>
</evidence>
<dbReference type="OrthoDB" id="881903at2"/>